<dbReference type="EMBL" id="JACIJI010000005">
    <property type="protein sequence ID" value="MBB5719568.1"/>
    <property type="molecule type" value="Genomic_DNA"/>
</dbReference>
<proteinExistence type="predicted"/>
<gene>
    <name evidence="2" type="ORF">FHR23_002516</name>
</gene>
<name>A0A840Z0Q5_9SPHN</name>
<dbReference type="Proteomes" id="UP000554342">
    <property type="component" value="Unassembled WGS sequence"/>
</dbReference>
<dbReference type="InterPro" id="IPR015032">
    <property type="entry name" value="ThsB__TIR-like_domain"/>
</dbReference>
<protein>
    <recommendedName>
        <fullName evidence="1">Thoeris protein ThsB TIR-like domain-containing protein</fullName>
    </recommendedName>
</protein>
<dbReference type="InterPro" id="IPR036490">
    <property type="entry name" value="ThsB_TIR-like_sf"/>
</dbReference>
<dbReference type="Gene3D" id="3.40.50.11200">
    <property type="match status" value="1"/>
</dbReference>
<dbReference type="SUPFAM" id="SSF52206">
    <property type="entry name" value="Hypothetical protein MTH538"/>
    <property type="match status" value="1"/>
</dbReference>
<reference evidence="2 3" key="1">
    <citation type="submission" date="2020-08" db="EMBL/GenBank/DDBJ databases">
        <title>Genomic Encyclopedia of Type Strains, Phase IV (KMG-IV): sequencing the most valuable type-strain genomes for metagenomic binning, comparative biology and taxonomic classification.</title>
        <authorList>
            <person name="Goeker M."/>
        </authorList>
    </citation>
    <scope>NUCLEOTIDE SEQUENCE [LARGE SCALE GENOMIC DNA]</scope>
    <source>
        <strain evidence="2 3">DSM 27203</strain>
    </source>
</reference>
<keyword evidence="3" id="KW-1185">Reference proteome</keyword>
<feature type="domain" description="Thoeris protein ThsB TIR-like" evidence="1">
    <location>
        <begin position="6"/>
        <end position="100"/>
    </location>
</feature>
<evidence type="ECO:0000313" key="3">
    <source>
        <dbReference type="Proteomes" id="UP000554342"/>
    </source>
</evidence>
<organism evidence="2 3">
    <name type="scientific">Stakelama sediminis</name>
    <dbReference type="NCBI Taxonomy" id="463200"/>
    <lineage>
        <taxon>Bacteria</taxon>
        <taxon>Pseudomonadati</taxon>
        <taxon>Pseudomonadota</taxon>
        <taxon>Alphaproteobacteria</taxon>
        <taxon>Sphingomonadales</taxon>
        <taxon>Sphingomonadaceae</taxon>
        <taxon>Stakelama</taxon>
    </lineage>
</organism>
<evidence type="ECO:0000259" key="1">
    <source>
        <dbReference type="Pfam" id="PF08937"/>
    </source>
</evidence>
<accession>A0A840Z0Q5</accession>
<sequence>MARRVFFSFHFNNDFSRTQLVRNMGKLDGNSLATANRWEEIKQKGDQAVKDWIESNMSGKTCVVVLVGSDTASRRWVKYEIKKGWEDGRAVLGIYVNKLKDLNGNTSTRGASPFASVTANGMNLSGVPPMKIPSGTTSKEAYASISANISDWIEEAIETRAKYS</sequence>
<dbReference type="RefSeq" id="WP_184004464.1">
    <property type="nucleotide sequence ID" value="NZ_BAABIF010000030.1"/>
</dbReference>
<dbReference type="Pfam" id="PF08937">
    <property type="entry name" value="ThsB_TIR"/>
    <property type="match status" value="1"/>
</dbReference>
<comment type="caution">
    <text evidence="2">The sequence shown here is derived from an EMBL/GenBank/DDBJ whole genome shotgun (WGS) entry which is preliminary data.</text>
</comment>
<dbReference type="AlphaFoldDB" id="A0A840Z0Q5"/>
<evidence type="ECO:0000313" key="2">
    <source>
        <dbReference type="EMBL" id="MBB5719568.1"/>
    </source>
</evidence>